<keyword evidence="2" id="KW-1185">Reference proteome</keyword>
<dbReference type="GO" id="GO:0019825">
    <property type="term" value="F:oxygen binding"/>
    <property type="evidence" value="ECO:0007669"/>
    <property type="project" value="InterPro"/>
</dbReference>
<sequence>MENMDDREYLQKLLNEIGAHHFFYDACEPHLDIFIDAIMTTMKKQLVGPNKMDEDAEQSWRLLLNDVRTFMSEGIAIQRNVYLRQCMTPFEMADIRSKWEKIVEYGLQEAGEILCETAIQAFDVTVKAYSEETGFCTLPDKVKDFVVKCMVLETCPTFARRAMMEGMFTMLSRIFGDEEFKENVMRTWSKLYRVLEQAIIINIVEY</sequence>
<reference evidence="1 2" key="1">
    <citation type="submission" date="2014-03" db="EMBL/GenBank/DDBJ databases">
        <title>Draft genome of the hookworm Oesophagostomum dentatum.</title>
        <authorList>
            <person name="Mitreva M."/>
        </authorList>
    </citation>
    <scope>NUCLEOTIDE SEQUENCE [LARGE SCALE GENOMIC DNA]</scope>
    <source>
        <strain evidence="1 2">OD-Hann</strain>
    </source>
</reference>
<dbReference type="SUPFAM" id="SSF46458">
    <property type="entry name" value="Globin-like"/>
    <property type="match status" value="1"/>
</dbReference>
<proteinExistence type="predicted"/>
<dbReference type="Proteomes" id="UP000053660">
    <property type="component" value="Unassembled WGS sequence"/>
</dbReference>
<evidence type="ECO:0000313" key="2">
    <source>
        <dbReference type="Proteomes" id="UP000053660"/>
    </source>
</evidence>
<dbReference type="Gene3D" id="1.10.490.10">
    <property type="entry name" value="Globins"/>
    <property type="match status" value="1"/>
</dbReference>
<dbReference type="InterPro" id="IPR012292">
    <property type="entry name" value="Globin/Proto"/>
</dbReference>
<name>A0A0B1T8D6_OESDE</name>
<dbReference type="OrthoDB" id="436496at2759"/>
<dbReference type="CDD" id="cd01040">
    <property type="entry name" value="Mb-like"/>
    <property type="match status" value="1"/>
</dbReference>
<gene>
    <name evidence="1" type="ORF">OESDEN_06254</name>
</gene>
<organism evidence="1 2">
    <name type="scientific">Oesophagostomum dentatum</name>
    <name type="common">Nodular worm</name>
    <dbReference type="NCBI Taxonomy" id="61180"/>
    <lineage>
        <taxon>Eukaryota</taxon>
        <taxon>Metazoa</taxon>
        <taxon>Ecdysozoa</taxon>
        <taxon>Nematoda</taxon>
        <taxon>Chromadorea</taxon>
        <taxon>Rhabditida</taxon>
        <taxon>Rhabditina</taxon>
        <taxon>Rhabditomorpha</taxon>
        <taxon>Strongyloidea</taxon>
        <taxon>Strongylidae</taxon>
        <taxon>Oesophagostomum</taxon>
    </lineage>
</organism>
<protein>
    <recommendedName>
        <fullName evidence="3">Globin family profile domain-containing protein</fullName>
    </recommendedName>
</protein>
<dbReference type="AlphaFoldDB" id="A0A0B1T8D6"/>
<dbReference type="GO" id="GO:0020037">
    <property type="term" value="F:heme binding"/>
    <property type="evidence" value="ECO:0007669"/>
    <property type="project" value="InterPro"/>
</dbReference>
<evidence type="ECO:0008006" key="3">
    <source>
        <dbReference type="Google" id="ProtNLM"/>
    </source>
</evidence>
<dbReference type="InterPro" id="IPR009050">
    <property type="entry name" value="Globin-like_sf"/>
</dbReference>
<dbReference type="EMBL" id="KN550581">
    <property type="protein sequence ID" value="KHJ93828.1"/>
    <property type="molecule type" value="Genomic_DNA"/>
</dbReference>
<evidence type="ECO:0000313" key="1">
    <source>
        <dbReference type="EMBL" id="KHJ93828.1"/>
    </source>
</evidence>
<dbReference type="InterPro" id="IPR044399">
    <property type="entry name" value="Mb-like_M"/>
</dbReference>
<accession>A0A0B1T8D6</accession>